<keyword evidence="5" id="KW-0804">Transcription</keyword>
<dbReference type="SUPFAM" id="SSF57701">
    <property type="entry name" value="Zn2/Cys6 DNA-binding domain"/>
    <property type="match status" value="1"/>
</dbReference>
<dbReference type="PANTHER" id="PTHR36206:SF14">
    <property type="entry name" value="ZN(2)-C6 FUNGAL-TYPE DOMAIN-CONTAINING PROTEIN-RELATED"/>
    <property type="match status" value="1"/>
</dbReference>
<evidence type="ECO:0000256" key="5">
    <source>
        <dbReference type="ARBA" id="ARBA00023163"/>
    </source>
</evidence>
<evidence type="ECO:0000256" key="3">
    <source>
        <dbReference type="ARBA" id="ARBA00023015"/>
    </source>
</evidence>
<gene>
    <name evidence="9" type="ORF">BJX66DRAFT_323088</name>
</gene>
<comment type="caution">
    <text evidence="9">The sequence shown here is derived from an EMBL/GenBank/DDBJ whole genome shotgun (WGS) entry which is preliminary data.</text>
</comment>
<keyword evidence="10" id="KW-1185">Reference proteome</keyword>
<keyword evidence="4" id="KW-0238">DNA-binding</keyword>
<dbReference type="PROSITE" id="PS50048">
    <property type="entry name" value="ZN2_CY6_FUNGAL_2"/>
    <property type="match status" value="1"/>
</dbReference>
<reference evidence="9 10" key="1">
    <citation type="submission" date="2024-07" db="EMBL/GenBank/DDBJ databases">
        <title>Section-level genome sequencing and comparative genomics of Aspergillus sections Usti and Cavernicolus.</title>
        <authorList>
            <consortium name="Lawrence Berkeley National Laboratory"/>
            <person name="Nybo J.L."/>
            <person name="Vesth T.C."/>
            <person name="Theobald S."/>
            <person name="Frisvad J.C."/>
            <person name="Larsen T.O."/>
            <person name="Kjaerboelling I."/>
            <person name="Rothschild-Mancinelli K."/>
            <person name="Lyhne E.K."/>
            <person name="Kogle M.E."/>
            <person name="Barry K."/>
            <person name="Clum A."/>
            <person name="Na H."/>
            <person name="Ledsgaard L."/>
            <person name="Lin J."/>
            <person name="Lipzen A."/>
            <person name="Kuo A."/>
            <person name="Riley R."/>
            <person name="Mondo S."/>
            <person name="Labutti K."/>
            <person name="Haridas S."/>
            <person name="Pangalinan J."/>
            <person name="Salamov A.A."/>
            <person name="Simmons B.A."/>
            <person name="Magnuson J.K."/>
            <person name="Chen J."/>
            <person name="Drula E."/>
            <person name="Henrissat B."/>
            <person name="Wiebenga A."/>
            <person name="Lubbers R.J."/>
            <person name="Gomes A.C."/>
            <person name="Makela M.R."/>
            <person name="Stajich J."/>
            <person name="Grigoriev I.V."/>
            <person name="Mortensen U.H."/>
            <person name="De Vries R.P."/>
            <person name="Baker S.E."/>
            <person name="Andersen M.R."/>
        </authorList>
    </citation>
    <scope>NUCLEOTIDE SEQUENCE [LARGE SCALE GENOMIC DNA]</scope>
    <source>
        <strain evidence="9 10">CBS 209.92</strain>
    </source>
</reference>
<dbReference type="PROSITE" id="PS00463">
    <property type="entry name" value="ZN2_CY6_FUNGAL_1"/>
    <property type="match status" value="1"/>
</dbReference>
<feature type="domain" description="Zn(2)-C6 fungal-type" evidence="8">
    <location>
        <begin position="22"/>
        <end position="52"/>
    </location>
</feature>
<name>A0ABR4GFW7_9EURO</name>
<keyword evidence="2" id="KW-0862">Zinc</keyword>
<dbReference type="InterPro" id="IPR001138">
    <property type="entry name" value="Zn2Cys6_DnaBD"/>
</dbReference>
<evidence type="ECO:0000256" key="4">
    <source>
        <dbReference type="ARBA" id="ARBA00023125"/>
    </source>
</evidence>
<keyword evidence="1" id="KW-0479">Metal-binding</keyword>
<dbReference type="InterPro" id="IPR052360">
    <property type="entry name" value="Transcr_Regulatory_Proteins"/>
</dbReference>
<dbReference type="PANTHER" id="PTHR36206">
    <property type="entry name" value="ASPERCRYPTIN BIOSYNTHESIS CLUSTER-SPECIFIC TRANSCRIPTION REGULATOR ATNN-RELATED"/>
    <property type="match status" value="1"/>
</dbReference>
<evidence type="ECO:0000256" key="2">
    <source>
        <dbReference type="ARBA" id="ARBA00022833"/>
    </source>
</evidence>
<feature type="region of interest" description="Disordered" evidence="7">
    <location>
        <begin position="486"/>
        <end position="505"/>
    </location>
</feature>
<accession>A0ABR4GFW7</accession>
<evidence type="ECO:0000313" key="9">
    <source>
        <dbReference type="EMBL" id="KAL2797934.1"/>
    </source>
</evidence>
<protein>
    <recommendedName>
        <fullName evidence="8">Zn(2)-C6 fungal-type domain-containing protein</fullName>
    </recommendedName>
</protein>
<sequence>MPVSPPTRSRPERIGPLKSRRGCKACKTRKIKCGEEKPSCHRCLAAKYTCEYAASFPTNTTYSSAPTTTTILDLPISTTPNTVWRERRAFAYYFQHAAPYLAGGLDQAFWGSVVPQICRTEPAVWDAVNAISTLFESPNLCGDFVFLSLRDEKAPALSRQQTEALGWYARSLAKIRTLIERGAVDAHVALVSCVLFVCIETLQGHVEEALHLYQQGVRLILDLRKRGGADSAALLEGTIMPLFIRLGTVALTISGVPASDLFDLIDLEEEYNFATVEAARDALMPLASKVLILQKDAGSNPWLGIEMNITPELLATQTTLQERLKQWYRAYTKLTDTIFTKTASSPTFHSKPSSNTSINALLLTYHTTLTMIVATCLTQNKSIYDANIPGFRRIIEQASIALDASTGSDEPQPAFTFELGVGLPLFWTALECREPTLRRQALSLLQRAPPMQGFYKCAPGIALAGKIMQLEEGFAKQLCIEERRKPKERESNHLPTPPYDHTNDECNSGVLEIPEEARIRHYSVFRPRDQPFLLGPHDVSKWDRGADQLFMRFARYQPDSAYWENWGLTDEIVPME</sequence>
<organism evidence="9 10">
    <name type="scientific">Aspergillus keveii</name>
    <dbReference type="NCBI Taxonomy" id="714993"/>
    <lineage>
        <taxon>Eukaryota</taxon>
        <taxon>Fungi</taxon>
        <taxon>Dikarya</taxon>
        <taxon>Ascomycota</taxon>
        <taxon>Pezizomycotina</taxon>
        <taxon>Eurotiomycetes</taxon>
        <taxon>Eurotiomycetidae</taxon>
        <taxon>Eurotiales</taxon>
        <taxon>Aspergillaceae</taxon>
        <taxon>Aspergillus</taxon>
        <taxon>Aspergillus subgen. Nidulantes</taxon>
    </lineage>
</organism>
<keyword evidence="3" id="KW-0805">Transcription regulation</keyword>
<keyword evidence="6" id="KW-0539">Nucleus</keyword>
<dbReference type="Proteomes" id="UP001610563">
    <property type="component" value="Unassembled WGS sequence"/>
</dbReference>
<proteinExistence type="predicted"/>
<dbReference type="Gene3D" id="4.10.240.10">
    <property type="entry name" value="Zn(2)-C6 fungal-type DNA-binding domain"/>
    <property type="match status" value="1"/>
</dbReference>
<evidence type="ECO:0000256" key="1">
    <source>
        <dbReference type="ARBA" id="ARBA00022723"/>
    </source>
</evidence>
<dbReference type="EMBL" id="JBFTWV010000016">
    <property type="protein sequence ID" value="KAL2797934.1"/>
    <property type="molecule type" value="Genomic_DNA"/>
</dbReference>
<dbReference type="Pfam" id="PF00172">
    <property type="entry name" value="Zn_clus"/>
    <property type="match status" value="1"/>
</dbReference>
<dbReference type="SMART" id="SM00066">
    <property type="entry name" value="GAL4"/>
    <property type="match status" value="1"/>
</dbReference>
<dbReference type="InterPro" id="IPR036864">
    <property type="entry name" value="Zn2-C6_fun-type_DNA-bd_sf"/>
</dbReference>
<dbReference type="CDD" id="cd00067">
    <property type="entry name" value="GAL4"/>
    <property type="match status" value="1"/>
</dbReference>
<evidence type="ECO:0000313" key="10">
    <source>
        <dbReference type="Proteomes" id="UP001610563"/>
    </source>
</evidence>
<evidence type="ECO:0000259" key="8">
    <source>
        <dbReference type="PROSITE" id="PS50048"/>
    </source>
</evidence>
<evidence type="ECO:0000256" key="6">
    <source>
        <dbReference type="ARBA" id="ARBA00023242"/>
    </source>
</evidence>
<evidence type="ECO:0000256" key="7">
    <source>
        <dbReference type="SAM" id="MobiDB-lite"/>
    </source>
</evidence>